<dbReference type="AlphaFoldDB" id="A0AAX4PHY0"/>
<organism evidence="8 9">
    <name type="scientific">Chloropicon roscoffensis</name>
    <dbReference type="NCBI Taxonomy" id="1461544"/>
    <lineage>
        <taxon>Eukaryota</taxon>
        <taxon>Viridiplantae</taxon>
        <taxon>Chlorophyta</taxon>
        <taxon>Chloropicophyceae</taxon>
        <taxon>Chloropicales</taxon>
        <taxon>Chloropicaceae</taxon>
        <taxon>Chloropicon</taxon>
    </lineage>
</organism>
<feature type="transmembrane region" description="Helical" evidence="7">
    <location>
        <begin position="39"/>
        <end position="60"/>
    </location>
</feature>
<evidence type="ECO:0000256" key="3">
    <source>
        <dbReference type="ARBA" id="ARBA00022692"/>
    </source>
</evidence>
<sequence length="190" mass="20708">MASRRGPRPAGTDGSDHQYRMVIESKYHKVSDTKKRMRTLIVLQAAYYAFFFAWNCWIPMSEGKTPATVVSVMPIVGFLALVAGRRGVGAGSERTNKTALAGYILLSAVGFALAVMNAYVMQTMVHYAHSYAARFGTIMEVVFGLPQDLMQAFGQIIEGMLHASGMLLQGLGAYVAVTLWTMTGAQAKRS</sequence>
<dbReference type="InterPro" id="IPR036259">
    <property type="entry name" value="MFS_trans_sf"/>
</dbReference>
<evidence type="ECO:0000256" key="7">
    <source>
        <dbReference type="SAM" id="Phobius"/>
    </source>
</evidence>
<evidence type="ECO:0000313" key="8">
    <source>
        <dbReference type="EMBL" id="WZN65935.1"/>
    </source>
</evidence>
<protein>
    <recommendedName>
        <fullName evidence="10">DUF4199 domain-containing protein</fullName>
    </recommendedName>
</protein>
<dbReference type="Proteomes" id="UP001472866">
    <property type="component" value="Chromosome 13"/>
</dbReference>
<name>A0AAX4PHY0_9CHLO</name>
<keyword evidence="6 7" id="KW-0472">Membrane</keyword>
<dbReference type="Pfam" id="PF07086">
    <property type="entry name" value="Jagunal"/>
    <property type="match status" value="1"/>
</dbReference>
<dbReference type="SUPFAM" id="SSF103473">
    <property type="entry name" value="MFS general substrate transporter"/>
    <property type="match status" value="1"/>
</dbReference>
<dbReference type="GO" id="GO:0005789">
    <property type="term" value="C:endoplasmic reticulum membrane"/>
    <property type="evidence" value="ECO:0007669"/>
    <property type="project" value="UniProtKB-SubCell"/>
</dbReference>
<keyword evidence="9" id="KW-1185">Reference proteome</keyword>
<evidence type="ECO:0000256" key="6">
    <source>
        <dbReference type="ARBA" id="ARBA00023136"/>
    </source>
</evidence>
<dbReference type="PANTHER" id="PTHR20955">
    <property type="entry name" value="PROTEIN JAGUNAL HOMOLOG 1"/>
    <property type="match status" value="1"/>
</dbReference>
<reference evidence="8 9" key="1">
    <citation type="submission" date="2024-03" db="EMBL/GenBank/DDBJ databases">
        <title>Complete genome sequence of the green alga Chloropicon roscoffensis RCC1871.</title>
        <authorList>
            <person name="Lemieux C."/>
            <person name="Pombert J.-F."/>
            <person name="Otis C."/>
            <person name="Turmel M."/>
        </authorList>
    </citation>
    <scope>NUCLEOTIDE SEQUENCE [LARGE SCALE GENOMIC DNA]</scope>
    <source>
        <strain evidence="8 9">RCC1871</strain>
    </source>
</reference>
<comment type="similarity">
    <text evidence="2">Belongs to the jagunal family.</text>
</comment>
<keyword evidence="3 7" id="KW-0812">Transmembrane</keyword>
<evidence type="ECO:0000256" key="4">
    <source>
        <dbReference type="ARBA" id="ARBA00022824"/>
    </source>
</evidence>
<comment type="subcellular location">
    <subcellularLocation>
        <location evidence="1">Endoplasmic reticulum membrane</location>
        <topology evidence="1">Multi-pass membrane protein</topology>
    </subcellularLocation>
</comment>
<evidence type="ECO:0000313" key="9">
    <source>
        <dbReference type="Proteomes" id="UP001472866"/>
    </source>
</evidence>
<evidence type="ECO:0000256" key="5">
    <source>
        <dbReference type="ARBA" id="ARBA00022989"/>
    </source>
</evidence>
<evidence type="ECO:0000256" key="2">
    <source>
        <dbReference type="ARBA" id="ARBA00008462"/>
    </source>
</evidence>
<dbReference type="PANTHER" id="PTHR20955:SF1">
    <property type="entry name" value="PROTEIN JAGUNAL HOMOLOG 1"/>
    <property type="match status" value="1"/>
</dbReference>
<feature type="transmembrane region" description="Helical" evidence="7">
    <location>
        <begin position="66"/>
        <end position="88"/>
    </location>
</feature>
<feature type="transmembrane region" description="Helical" evidence="7">
    <location>
        <begin position="100"/>
        <end position="120"/>
    </location>
</feature>
<proteinExistence type="inferred from homology"/>
<dbReference type="EMBL" id="CP151513">
    <property type="protein sequence ID" value="WZN65935.1"/>
    <property type="molecule type" value="Genomic_DNA"/>
</dbReference>
<gene>
    <name evidence="8" type="ORF">HKI87_13g74980</name>
</gene>
<dbReference type="GO" id="GO:0016192">
    <property type="term" value="P:vesicle-mediated transport"/>
    <property type="evidence" value="ECO:0007669"/>
    <property type="project" value="TreeGrafter"/>
</dbReference>
<keyword evidence="5 7" id="KW-1133">Transmembrane helix</keyword>
<dbReference type="GO" id="GO:0007029">
    <property type="term" value="P:endoplasmic reticulum organization"/>
    <property type="evidence" value="ECO:0007669"/>
    <property type="project" value="InterPro"/>
</dbReference>
<keyword evidence="4" id="KW-0256">Endoplasmic reticulum</keyword>
<dbReference type="InterPro" id="IPR009787">
    <property type="entry name" value="Jagunal"/>
</dbReference>
<evidence type="ECO:0008006" key="10">
    <source>
        <dbReference type="Google" id="ProtNLM"/>
    </source>
</evidence>
<evidence type="ECO:0000256" key="1">
    <source>
        <dbReference type="ARBA" id="ARBA00004477"/>
    </source>
</evidence>
<feature type="transmembrane region" description="Helical" evidence="7">
    <location>
        <begin position="160"/>
        <end position="182"/>
    </location>
</feature>
<accession>A0AAX4PHY0</accession>